<accession>A0A6G1D2R4</accession>
<proteinExistence type="predicted"/>
<comment type="caution">
    <text evidence="2">The sequence shown here is derived from an EMBL/GenBank/DDBJ whole genome shotgun (WGS) entry which is preliminary data.</text>
</comment>
<protein>
    <submittedName>
        <fullName evidence="2">Uncharacterized protein</fullName>
    </submittedName>
</protein>
<keyword evidence="1" id="KW-1133">Transmembrane helix</keyword>
<keyword evidence="1" id="KW-0812">Transmembrane</keyword>
<dbReference type="EMBL" id="SPHZ02000007">
    <property type="protein sequence ID" value="KAF0906627.1"/>
    <property type="molecule type" value="Genomic_DNA"/>
</dbReference>
<keyword evidence="3" id="KW-1185">Reference proteome</keyword>
<feature type="transmembrane region" description="Helical" evidence="1">
    <location>
        <begin position="135"/>
        <end position="161"/>
    </location>
</feature>
<gene>
    <name evidence="2" type="ORF">E2562_012210</name>
</gene>
<sequence length="185" mass="20129">MCPTPPRLLPCAGVARLLPSAAVARPALPAPLRSTPPRPAPCDAGSPAPLAPLLPRRLADNRPPCPGAVSPLLRVSTASLPRREPPRQWPLPSVSARPPFRVYQKFQKLISSSVQIRIASDAILRALAAAGDSCVIWISIPMSPIFLLLCCVILVLLVIFYHSLKNRCVQFLQSWRFLVGMITHI</sequence>
<dbReference type="Proteomes" id="UP000479710">
    <property type="component" value="Unassembled WGS sequence"/>
</dbReference>
<name>A0A6G1D2R4_9ORYZ</name>
<keyword evidence="1" id="KW-0472">Membrane</keyword>
<reference evidence="2 3" key="1">
    <citation type="submission" date="2019-11" db="EMBL/GenBank/DDBJ databases">
        <title>Whole genome sequence of Oryza granulata.</title>
        <authorList>
            <person name="Li W."/>
        </authorList>
    </citation>
    <scope>NUCLEOTIDE SEQUENCE [LARGE SCALE GENOMIC DNA]</scope>
    <source>
        <strain evidence="3">cv. Menghai</strain>
        <tissue evidence="2">Leaf</tissue>
    </source>
</reference>
<evidence type="ECO:0000256" key="1">
    <source>
        <dbReference type="SAM" id="Phobius"/>
    </source>
</evidence>
<organism evidence="2 3">
    <name type="scientific">Oryza meyeriana var. granulata</name>
    <dbReference type="NCBI Taxonomy" id="110450"/>
    <lineage>
        <taxon>Eukaryota</taxon>
        <taxon>Viridiplantae</taxon>
        <taxon>Streptophyta</taxon>
        <taxon>Embryophyta</taxon>
        <taxon>Tracheophyta</taxon>
        <taxon>Spermatophyta</taxon>
        <taxon>Magnoliopsida</taxon>
        <taxon>Liliopsida</taxon>
        <taxon>Poales</taxon>
        <taxon>Poaceae</taxon>
        <taxon>BOP clade</taxon>
        <taxon>Oryzoideae</taxon>
        <taxon>Oryzeae</taxon>
        <taxon>Oryzinae</taxon>
        <taxon>Oryza</taxon>
        <taxon>Oryza meyeriana</taxon>
    </lineage>
</organism>
<dbReference type="AlphaFoldDB" id="A0A6G1D2R4"/>
<evidence type="ECO:0000313" key="3">
    <source>
        <dbReference type="Proteomes" id="UP000479710"/>
    </source>
</evidence>
<evidence type="ECO:0000313" key="2">
    <source>
        <dbReference type="EMBL" id="KAF0906627.1"/>
    </source>
</evidence>